<sequence length="56" mass="6106">MLPVVLVLLLALALSGAGIALETLWWIALIVLAVRLLGFLVRPAGRGGRSGHRYRW</sequence>
<evidence type="ECO:0000256" key="1">
    <source>
        <dbReference type="SAM" id="Phobius"/>
    </source>
</evidence>
<proteinExistence type="predicted"/>
<evidence type="ECO:0000313" key="3">
    <source>
        <dbReference type="Proteomes" id="UP001595908"/>
    </source>
</evidence>
<evidence type="ECO:0000313" key="2">
    <source>
        <dbReference type="EMBL" id="MFC4982770.1"/>
    </source>
</evidence>
<reference evidence="3" key="1">
    <citation type="journal article" date="2019" name="Int. J. Syst. Evol. Microbiol.">
        <title>The Global Catalogue of Microorganisms (GCM) 10K type strain sequencing project: providing services to taxonomists for standard genome sequencing and annotation.</title>
        <authorList>
            <consortium name="The Broad Institute Genomics Platform"/>
            <consortium name="The Broad Institute Genome Sequencing Center for Infectious Disease"/>
            <person name="Wu L."/>
            <person name="Ma J."/>
        </authorList>
    </citation>
    <scope>NUCLEOTIDE SEQUENCE [LARGE SCALE GENOMIC DNA]</scope>
    <source>
        <strain evidence="3">ICMP 257</strain>
    </source>
</reference>
<name>A0ABV9VKT3_STRAZ</name>
<comment type="caution">
    <text evidence="2">The sequence shown here is derived from an EMBL/GenBank/DDBJ whole genome shotgun (WGS) entry which is preliminary data.</text>
</comment>
<keyword evidence="3" id="KW-1185">Reference proteome</keyword>
<dbReference type="RefSeq" id="WP_033300948.1">
    <property type="nucleotide sequence ID" value="NZ_JBHSJE010000012.1"/>
</dbReference>
<accession>A0ABV9VKT3</accession>
<keyword evidence="1" id="KW-1133">Transmembrane helix</keyword>
<keyword evidence="1" id="KW-0812">Transmembrane</keyword>
<gene>
    <name evidence="2" type="ORF">ACFPL4_31265</name>
</gene>
<organism evidence="2 3">
    <name type="scientific">Streptomyces atroolivaceus</name>
    <dbReference type="NCBI Taxonomy" id="66869"/>
    <lineage>
        <taxon>Bacteria</taxon>
        <taxon>Bacillati</taxon>
        <taxon>Actinomycetota</taxon>
        <taxon>Actinomycetes</taxon>
        <taxon>Kitasatosporales</taxon>
        <taxon>Streptomycetaceae</taxon>
        <taxon>Streptomyces</taxon>
    </lineage>
</organism>
<feature type="transmembrane region" description="Helical" evidence="1">
    <location>
        <begin position="26"/>
        <end position="45"/>
    </location>
</feature>
<dbReference type="Proteomes" id="UP001595908">
    <property type="component" value="Unassembled WGS sequence"/>
</dbReference>
<keyword evidence="1" id="KW-0472">Membrane</keyword>
<protein>
    <submittedName>
        <fullName evidence="2">Hydrophobic protein</fullName>
    </submittedName>
</protein>
<dbReference type="EMBL" id="JBHSJE010000012">
    <property type="protein sequence ID" value="MFC4982770.1"/>
    <property type="molecule type" value="Genomic_DNA"/>
</dbReference>
<dbReference type="GeneID" id="31234091"/>